<keyword evidence="2" id="KW-1185">Reference proteome</keyword>
<name>A0A1M5JPJ7_9SPHI</name>
<accession>A0A1M5JPJ7</accession>
<gene>
    <name evidence="1" type="ORF">SAMN04488522_105459</name>
</gene>
<proteinExistence type="predicted"/>
<dbReference type="OrthoDB" id="1495264at2"/>
<reference evidence="2" key="1">
    <citation type="submission" date="2016-11" db="EMBL/GenBank/DDBJ databases">
        <authorList>
            <person name="Varghese N."/>
            <person name="Submissions S."/>
        </authorList>
    </citation>
    <scope>NUCLEOTIDE SEQUENCE [LARGE SCALE GENOMIC DNA]</scope>
    <source>
        <strain evidence="2">DSM 16990</strain>
    </source>
</reference>
<dbReference type="Proteomes" id="UP000184287">
    <property type="component" value="Unassembled WGS sequence"/>
</dbReference>
<protein>
    <submittedName>
        <fullName evidence="1">Uncharacterized protein</fullName>
    </submittedName>
</protein>
<organism evidence="1 2">
    <name type="scientific">Pedobacter caeni</name>
    <dbReference type="NCBI Taxonomy" id="288992"/>
    <lineage>
        <taxon>Bacteria</taxon>
        <taxon>Pseudomonadati</taxon>
        <taxon>Bacteroidota</taxon>
        <taxon>Sphingobacteriia</taxon>
        <taxon>Sphingobacteriales</taxon>
        <taxon>Sphingobacteriaceae</taxon>
        <taxon>Pedobacter</taxon>
    </lineage>
</organism>
<sequence length="87" mass="10119">MTNIQGCVKWQSRNVLIGKRVFLFCCGQKCMSGRINDFQETNKSDEFDIWVDFIEPEYFHGDLIVENSFTINEASEILGKGKFKEIM</sequence>
<dbReference type="RefSeq" id="WP_143166925.1">
    <property type="nucleotide sequence ID" value="NZ_FQUQ01000005.1"/>
</dbReference>
<evidence type="ECO:0000313" key="2">
    <source>
        <dbReference type="Proteomes" id="UP000184287"/>
    </source>
</evidence>
<dbReference type="EMBL" id="FQUQ01000005">
    <property type="protein sequence ID" value="SHG42484.1"/>
    <property type="molecule type" value="Genomic_DNA"/>
</dbReference>
<evidence type="ECO:0000313" key="1">
    <source>
        <dbReference type="EMBL" id="SHG42484.1"/>
    </source>
</evidence>
<dbReference type="AlphaFoldDB" id="A0A1M5JPJ7"/>